<evidence type="ECO:0000256" key="5">
    <source>
        <dbReference type="ARBA" id="ARBA00022692"/>
    </source>
</evidence>
<dbReference type="AlphaFoldDB" id="A0A437LY33"/>
<dbReference type="InterPro" id="IPR012910">
    <property type="entry name" value="Plug_dom"/>
</dbReference>
<evidence type="ECO:0000256" key="1">
    <source>
        <dbReference type="ARBA" id="ARBA00004571"/>
    </source>
</evidence>
<dbReference type="Pfam" id="PF07660">
    <property type="entry name" value="STN"/>
    <property type="match status" value="1"/>
</dbReference>
<evidence type="ECO:0000256" key="7">
    <source>
        <dbReference type="ARBA" id="ARBA00023077"/>
    </source>
</evidence>
<dbReference type="Pfam" id="PF07715">
    <property type="entry name" value="Plug"/>
    <property type="match status" value="1"/>
</dbReference>
<comment type="caution">
    <text evidence="14">The sequence shown here is derived from an EMBL/GenBank/DDBJ whole genome shotgun (WGS) entry which is preliminary data.</text>
</comment>
<dbReference type="GO" id="GO:0006826">
    <property type="term" value="P:iron ion transport"/>
    <property type="evidence" value="ECO:0007669"/>
    <property type="project" value="UniProtKB-KW"/>
</dbReference>
<dbReference type="SMART" id="SM00965">
    <property type="entry name" value="STN"/>
    <property type="match status" value="1"/>
</dbReference>
<evidence type="ECO:0000256" key="2">
    <source>
        <dbReference type="ARBA" id="ARBA00022448"/>
    </source>
</evidence>
<comment type="subcellular location">
    <subcellularLocation>
        <location evidence="1 10">Cell outer membrane</location>
        <topology evidence="1 10">Multi-pass membrane protein</topology>
    </subcellularLocation>
</comment>
<evidence type="ECO:0000256" key="6">
    <source>
        <dbReference type="ARBA" id="ARBA00023004"/>
    </source>
</evidence>
<name>A0A437LY33_9SPHN</name>
<dbReference type="OrthoDB" id="7051241at2"/>
<evidence type="ECO:0000256" key="4">
    <source>
        <dbReference type="ARBA" id="ARBA00022496"/>
    </source>
</evidence>
<dbReference type="PANTHER" id="PTHR47234:SF3">
    <property type="entry name" value="SECRETIN_TONB SHORT N-TERMINAL DOMAIN-CONTAINING PROTEIN"/>
    <property type="match status" value="1"/>
</dbReference>
<dbReference type="Gene3D" id="2.40.170.20">
    <property type="entry name" value="TonB-dependent receptor, beta-barrel domain"/>
    <property type="match status" value="1"/>
</dbReference>
<evidence type="ECO:0000256" key="3">
    <source>
        <dbReference type="ARBA" id="ARBA00022452"/>
    </source>
</evidence>
<dbReference type="PROSITE" id="PS52016">
    <property type="entry name" value="TONB_DEPENDENT_REC_3"/>
    <property type="match status" value="1"/>
</dbReference>
<keyword evidence="15" id="KW-1185">Reference proteome</keyword>
<keyword evidence="5 10" id="KW-0812">Transmembrane</keyword>
<keyword evidence="4" id="KW-0410">Iron transport</keyword>
<evidence type="ECO:0000313" key="15">
    <source>
        <dbReference type="Proteomes" id="UP000282971"/>
    </source>
</evidence>
<dbReference type="InterPro" id="IPR037066">
    <property type="entry name" value="Plug_dom_sf"/>
</dbReference>
<keyword evidence="8 10" id="KW-0472">Membrane</keyword>
<feature type="domain" description="Secretin/TonB short N-terminal" evidence="13">
    <location>
        <begin position="56"/>
        <end position="106"/>
    </location>
</feature>
<dbReference type="Pfam" id="PF00593">
    <property type="entry name" value="TonB_dep_Rec_b-barrel"/>
    <property type="match status" value="1"/>
</dbReference>
<dbReference type="InterPro" id="IPR036942">
    <property type="entry name" value="Beta-barrel_TonB_sf"/>
</dbReference>
<keyword evidence="14" id="KW-0675">Receptor</keyword>
<organism evidence="14 15">
    <name type="scientific">Sphingomonas crocodyli</name>
    <dbReference type="NCBI Taxonomy" id="1979270"/>
    <lineage>
        <taxon>Bacteria</taxon>
        <taxon>Pseudomonadati</taxon>
        <taxon>Pseudomonadota</taxon>
        <taxon>Alphaproteobacteria</taxon>
        <taxon>Sphingomonadales</taxon>
        <taxon>Sphingomonadaceae</taxon>
        <taxon>Sphingomonas</taxon>
    </lineage>
</organism>
<dbReference type="EMBL" id="SACN01000003">
    <property type="protein sequence ID" value="RVT90328.1"/>
    <property type="molecule type" value="Genomic_DNA"/>
</dbReference>
<keyword evidence="7 11" id="KW-0798">TonB box</keyword>
<dbReference type="InterPro" id="IPR000531">
    <property type="entry name" value="Beta-barrel_TonB"/>
</dbReference>
<gene>
    <name evidence="14" type="ORF">EOD43_18845</name>
</gene>
<keyword evidence="3 10" id="KW-1134">Transmembrane beta strand</keyword>
<evidence type="ECO:0000256" key="8">
    <source>
        <dbReference type="ARBA" id="ARBA00023136"/>
    </source>
</evidence>
<accession>A0A437LY33</accession>
<evidence type="ECO:0000256" key="12">
    <source>
        <dbReference type="SAM" id="SignalP"/>
    </source>
</evidence>
<keyword evidence="9 10" id="KW-0998">Cell outer membrane</keyword>
<keyword evidence="6" id="KW-0408">Iron</keyword>
<keyword evidence="2 10" id="KW-0813">Transport</keyword>
<evidence type="ECO:0000256" key="9">
    <source>
        <dbReference type="ARBA" id="ARBA00023237"/>
    </source>
</evidence>
<dbReference type="InterPro" id="IPR039426">
    <property type="entry name" value="TonB-dep_rcpt-like"/>
</dbReference>
<evidence type="ECO:0000256" key="11">
    <source>
        <dbReference type="RuleBase" id="RU003357"/>
    </source>
</evidence>
<dbReference type="SUPFAM" id="SSF56935">
    <property type="entry name" value="Porins"/>
    <property type="match status" value="1"/>
</dbReference>
<feature type="chain" id="PRO_5019122770" evidence="12">
    <location>
        <begin position="23"/>
        <end position="857"/>
    </location>
</feature>
<sequence>MNRVYKRGIRIALASVALGAIALPAAEPTAAQAVRIDLPQQDLGQSLRAVAARTGWEVLFEPGDVAGRTAEAVSGDYSAPQAIAILTRGTGLHVQIEGKSIIVKGRSSAPALDAGADVSDAIVVTGTRIPGAASPSPLTVMNSDDMRSAGRGTLAEAIRDIPQNSMAGNNPGLVSGVPNARGINVGSSVSINLRGIGADATLTLLNGHRVSYNATRQGVDISSIPLLAVDRLEVVADGASAIYGSDAVAGVANIILKRDYEGAAVMMRYAGSTDGGGSHRQAGFITGHSWSTGGFMLAGEHEDASAIVARQRSYTAALAPTQTLYPSIKRSNVALAGHQRLGEGFELSVDALYNQRRSVFNLPFQSTASYLTFGAYNFPRNRSFVVAPSLAWTATDRWTVTLSGAYGRDRTHYDNDSYTNGRVTNSTRGCYCNNAQSVELGADGSLFALPGGDAKLAIGTGLRRDTLISSRVGAQTLRARQTSRYAYGEINAPLVGPSQELRFVHKLTASAAIRYENYRAIGDIATPKLGLIYEPTPDFAFKGSWGKSFKAATLFQRFTAKTASVRPIASVGGSGFPAGSTALFLTGGQPGIGPERAKTWSATLAVHPRAIEGLSVDLSYFHIDYRDRVAAPIASLARALSDPLNATFVNRAPSAADKAAAVAGVEQLLLAAGGYDPSRIVAIIDNRNRNVTAQKIEGADLQLRYRLSIRETGSLTFGVNGAYLKSEQQTLPGQPFAANAGQIFFPPHYTARGFLTWRDGGSVVTFAGNYNGDTDDRRFSPIVRSGGMTTFDLTVRHELGDRAGPFANLEIAASVSNMFNQKPDLIRTLTDYDLPYDATNNSPIGRFVSLTLTKRFP</sequence>
<evidence type="ECO:0000259" key="13">
    <source>
        <dbReference type="SMART" id="SM00965"/>
    </source>
</evidence>
<keyword evidence="4" id="KW-0406">Ion transport</keyword>
<keyword evidence="12" id="KW-0732">Signal</keyword>
<feature type="signal peptide" evidence="12">
    <location>
        <begin position="1"/>
        <end position="22"/>
    </location>
</feature>
<reference evidence="14 15" key="1">
    <citation type="submission" date="2019-01" db="EMBL/GenBank/DDBJ databases">
        <authorList>
            <person name="Chen W.-M."/>
        </authorList>
    </citation>
    <scope>NUCLEOTIDE SEQUENCE [LARGE SCALE GENOMIC DNA]</scope>
    <source>
        <strain evidence="14 15">CCP-7</strain>
    </source>
</reference>
<dbReference type="RefSeq" id="WP_127745585.1">
    <property type="nucleotide sequence ID" value="NZ_SACN01000003.1"/>
</dbReference>
<dbReference type="Gene3D" id="2.170.130.10">
    <property type="entry name" value="TonB-dependent receptor, plug domain"/>
    <property type="match status" value="1"/>
</dbReference>
<dbReference type="PANTHER" id="PTHR47234">
    <property type="match status" value="1"/>
</dbReference>
<dbReference type="CDD" id="cd01347">
    <property type="entry name" value="ligand_gated_channel"/>
    <property type="match status" value="1"/>
</dbReference>
<dbReference type="InterPro" id="IPR011662">
    <property type="entry name" value="Secretin/TonB_short_N"/>
</dbReference>
<evidence type="ECO:0000313" key="14">
    <source>
        <dbReference type="EMBL" id="RVT90328.1"/>
    </source>
</evidence>
<protein>
    <submittedName>
        <fullName evidence="14">TonB-dependent receptor-like protein</fullName>
    </submittedName>
</protein>
<evidence type="ECO:0000256" key="10">
    <source>
        <dbReference type="PROSITE-ProRule" id="PRU01360"/>
    </source>
</evidence>
<dbReference type="Proteomes" id="UP000282971">
    <property type="component" value="Unassembled WGS sequence"/>
</dbReference>
<comment type="similarity">
    <text evidence="10 11">Belongs to the TonB-dependent receptor family.</text>
</comment>
<proteinExistence type="inferred from homology"/>
<dbReference type="Gene3D" id="3.55.50.30">
    <property type="match status" value="1"/>
</dbReference>
<dbReference type="GO" id="GO:0009279">
    <property type="term" value="C:cell outer membrane"/>
    <property type="evidence" value="ECO:0007669"/>
    <property type="project" value="UniProtKB-SubCell"/>
</dbReference>